<dbReference type="Proteomes" id="UP000887580">
    <property type="component" value="Unplaced"/>
</dbReference>
<protein>
    <submittedName>
        <fullName evidence="2">C-type lectin domain-containing protein</fullName>
    </submittedName>
</protein>
<organism evidence="1 2">
    <name type="scientific">Panagrolaimus sp. PS1159</name>
    <dbReference type="NCBI Taxonomy" id="55785"/>
    <lineage>
        <taxon>Eukaryota</taxon>
        <taxon>Metazoa</taxon>
        <taxon>Ecdysozoa</taxon>
        <taxon>Nematoda</taxon>
        <taxon>Chromadorea</taxon>
        <taxon>Rhabditida</taxon>
        <taxon>Tylenchina</taxon>
        <taxon>Panagrolaimomorpha</taxon>
        <taxon>Panagrolaimoidea</taxon>
        <taxon>Panagrolaimidae</taxon>
        <taxon>Panagrolaimus</taxon>
    </lineage>
</organism>
<accession>A0AC35G1Z4</accession>
<name>A0AC35G1Z4_9BILA</name>
<sequence length="177" mass="20304">MWVEHSGQVSDFQHQKEYGMCKKASNKILPSTSPSPVTSTTQASPYCVNGWFYNANTSSCYTLTPQVNWTQAGEYCRFNNAHLVSFHDQNELNFLSQLRYNNNFDSNVQNIWNGLYSVDNGMTGKFTDGTDFNYRPWDQGYPKRNGNNCGYYDIIFNYLQNCDCGNSYSYGICKRPA</sequence>
<evidence type="ECO:0000313" key="1">
    <source>
        <dbReference type="Proteomes" id="UP000887580"/>
    </source>
</evidence>
<proteinExistence type="predicted"/>
<evidence type="ECO:0000313" key="2">
    <source>
        <dbReference type="WBParaSite" id="PS1159_v2.g23054.t1"/>
    </source>
</evidence>
<reference evidence="2" key="1">
    <citation type="submission" date="2022-11" db="UniProtKB">
        <authorList>
            <consortium name="WormBaseParasite"/>
        </authorList>
    </citation>
    <scope>IDENTIFICATION</scope>
</reference>
<dbReference type="WBParaSite" id="PS1159_v2.g23054.t1">
    <property type="protein sequence ID" value="PS1159_v2.g23054.t1"/>
    <property type="gene ID" value="PS1159_v2.g23054"/>
</dbReference>